<sequence>MGPLASDHPSPVSLDPQTGSEEPEGPVTPFFLEALFTSLRGNLQTVKKDLSQDLKTVLRDLARMGDKVYTLEDNEPSRDEDIEQLQQAVIRLKEQQIHLQAHAEYLDKR</sequence>
<dbReference type="EMBL" id="JANPWB010000009">
    <property type="protein sequence ID" value="KAJ1156461.1"/>
    <property type="molecule type" value="Genomic_DNA"/>
</dbReference>
<dbReference type="EMBL" id="JANPWB010000009">
    <property type="protein sequence ID" value="KAJ1156447.1"/>
    <property type="molecule type" value="Genomic_DNA"/>
</dbReference>
<feature type="region of interest" description="Disordered" evidence="1">
    <location>
        <begin position="1"/>
        <end position="27"/>
    </location>
</feature>
<organism evidence="3 4">
    <name type="scientific">Pleurodeles waltl</name>
    <name type="common">Iberian ribbed newt</name>
    <dbReference type="NCBI Taxonomy" id="8319"/>
    <lineage>
        <taxon>Eukaryota</taxon>
        <taxon>Metazoa</taxon>
        <taxon>Chordata</taxon>
        <taxon>Craniata</taxon>
        <taxon>Vertebrata</taxon>
        <taxon>Euteleostomi</taxon>
        <taxon>Amphibia</taxon>
        <taxon>Batrachia</taxon>
        <taxon>Caudata</taxon>
        <taxon>Salamandroidea</taxon>
        <taxon>Salamandridae</taxon>
        <taxon>Pleurodelinae</taxon>
        <taxon>Pleurodeles</taxon>
    </lineage>
</organism>
<dbReference type="Proteomes" id="UP001066276">
    <property type="component" value="Chromosome 5"/>
</dbReference>
<evidence type="ECO:0000256" key="1">
    <source>
        <dbReference type="SAM" id="MobiDB-lite"/>
    </source>
</evidence>
<dbReference type="AlphaFoldDB" id="A0AAV7RXT5"/>
<evidence type="ECO:0000313" key="2">
    <source>
        <dbReference type="EMBL" id="KAJ1156447.1"/>
    </source>
</evidence>
<name>A0AAV7RXT5_PLEWA</name>
<comment type="caution">
    <text evidence="3">The sequence shown here is derived from an EMBL/GenBank/DDBJ whole genome shotgun (WGS) entry which is preliminary data.</text>
</comment>
<gene>
    <name evidence="2" type="ORF">NDU88_009166</name>
    <name evidence="3" type="ORF">NDU88_009180</name>
</gene>
<keyword evidence="4" id="KW-1185">Reference proteome</keyword>
<accession>A0AAV7RXT5</accession>
<evidence type="ECO:0008006" key="5">
    <source>
        <dbReference type="Google" id="ProtNLM"/>
    </source>
</evidence>
<evidence type="ECO:0000313" key="4">
    <source>
        <dbReference type="Proteomes" id="UP001066276"/>
    </source>
</evidence>
<reference evidence="3" key="1">
    <citation type="journal article" date="2022" name="bioRxiv">
        <title>Sequencing and chromosome-scale assembly of the giantPleurodeles waltlgenome.</title>
        <authorList>
            <person name="Brown T."/>
            <person name="Elewa A."/>
            <person name="Iarovenko S."/>
            <person name="Subramanian E."/>
            <person name="Araus A.J."/>
            <person name="Petzold A."/>
            <person name="Susuki M."/>
            <person name="Suzuki K.-i.T."/>
            <person name="Hayashi T."/>
            <person name="Toyoda A."/>
            <person name="Oliveira C."/>
            <person name="Osipova E."/>
            <person name="Leigh N.D."/>
            <person name="Simon A."/>
            <person name="Yun M.H."/>
        </authorList>
    </citation>
    <scope>NUCLEOTIDE SEQUENCE</scope>
    <source>
        <strain evidence="3">20211129_DDA</strain>
        <tissue evidence="3">Liver</tissue>
    </source>
</reference>
<evidence type="ECO:0000313" key="3">
    <source>
        <dbReference type="EMBL" id="KAJ1156461.1"/>
    </source>
</evidence>
<proteinExistence type="predicted"/>
<protein>
    <recommendedName>
        <fullName evidence="5">Mediator complex subunit 9</fullName>
    </recommendedName>
</protein>